<sequence>MSGVYSFQIPLLQTARLTLRAIRPEDHPQLMALAHDPDVAEFMHEGPPPSESDVWNRMANALGQWALRGYGMMALEDRDGFVGRVGFFHPYGIREPLFVYAIAKRGWGKGYATESARAALNWLFEMRQLQRVTAYIDPQNVSSTRVAQKLGAMPNGTTSWAGAIVDVWTFERGEAPQRSKATPTRKTMP</sequence>
<feature type="domain" description="N-acetyltransferase" evidence="1">
    <location>
        <begin position="17"/>
        <end position="171"/>
    </location>
</feature>
<proteinExistence type="predicted"/>
<dbReference type="AlphaFoldDB" id="A0A1D7U6D8"/>
<dbReference type="KEGG" id="bvv:BHK69_22895"/>
<keyword evidence="3" id="KW-1185">Reference proteome</keyword>
<dbReference type="PANTHER" id="PTHR43792">
    <property type="entry name" value="GNAT FAMILY, PUTATIVE (AFU_ORTHOLOGUE AFUA_3G00765)-RELATED-RELATED"/>
    <property type="match status" value="1"/>
</dbReference>
<dbReference type="Pfam" id="PF13302">
    <property type="entry name" value="Acetyltransf_3"/>
    <property type="match status" value="1"/>
</dbReference>
<evidence type="ECO:0000259" key="1">
    <source>
        <dbReference type="PROSITE" id="PS51186"/>
    </source>
</evidence>
<dbReference type="STRING" id="1526658.BHK69_22895"/>
<name>A0A1D7U6D8_9HYPH</name>
<dbReference type="InterPro" id="IPR051531">
    <property type="entry name" value="N-acetyltransferase"/>
</dbReference>
<organism evidence="2 3">
    <name type="scientific">Bosea vaviloviae</name>
    <dbReference type="NCBI Taxonomy" id="1526658"/>
    <lineage>
        <taxon>Bacteria</taxon>
        <taxon>Pseudomonadati</taxon>
        <taxon>Pseudomonadota</taxon>
        <taxon>Alphaproteobacteria</taxon>
        <taxon>Hyphomicrobiales</taxon>
        <taxon>Boseaceae</taxon>
        <taxon>Bosea</taxon>
    </lineage>
</organism>
<reference evidence="2 3" key="1">
    <citation type="journal article" date="2015" name="Antonie Van Leeuwenhoek">
        <title>Bosea vaviloviae sp. nov., a new species of slow-growing rhizobia isolated from nodules of the relict species Vavilovia formosa (Stev.) Fed.</title>
        <authorList>
            <person name="Safronova V.I."/>
            <person name="Kuznetsova I.G."/>
            <person name="Sazanova A.L."/>
            <person name="Kimeklis A.K."/>
            <person name="Belimov A.A."/>
            <person name="Andronov E.E."/>
            <person name="Pinaev A.G."/>
            <person name="Chizhevskaya E.P."/>
            <person name="Pukhaev A.R."/>
            <person name="Popov K.P."/>
            <person name="Willems A."/>
            <person name="Tikhonovich I.A."/>
        </authorList>
    </citation>
    <scope>NUCLEOTIDE SEQUENCE [LARGE SCALE GENOMIC DNA]</scope>
    <source>
        <strain evidence="2 3">Vaf18</strain>
    </source>
</reference>
<accession>A0A1D7U6D8</accession>
<dbReference type="InterPro" id="IPR000182">
    <property type="entry name" value="GNAT_dom"/>
</dbReference>
<dbReference type="GO" id="GO:0016747">
    <property type="term" value="F:acyltransferase activity, transferring groups other than amino-acyl groups"/>
    <property type="evidence" value="ECO:0007669"/>
    <property type="project" value="InterPro"/>
</dbReference>
<gene>
    <name evidence="2" type="ORF">BHK69_22895</name>
</gene>
<dbReference type="PROSITE" id="PS51186">
    <property type="entry name" value="GNAT"/>
    <property type="match status" value="1"/>
</dbReference>
<protein>
    <recommendedName>
        <fullName evidence="1">N-acetyltransferase domain-containing protein</fullName>
    </recommendedName>
</protein>
<dbReference type="SUPFAM" id="SSF55729">
    <property type="entry name" value="Acyl-CoA N-acyltransferases (Nat)"/>
    <property type="match status" value="1"/>
</dbReference>
<dbReference type="Gene3D" id="3.40.630.30">
    <property type="match status" value="1"/>
</dbReference>
<evidence type="ECO:0000313" key="2">
    <source>
        <dbReference type="EMBL" id="AOO82904.1"/>
    </source>
</evidence>
<dbReference type="PANTHER" id="PTHR43792:SF1">
    <property type="entry name" value="N-ACETYLTRANSFERASE DOMAIN-CONTAINING PROTEIN"/>
    <property type="match status" value="1"/>
</dbReference>
<dbReference type="Proteomes" id="UP000094969">
    <property type="component" value="Chromosome"/>
</dbReference>
<dbReference type="EMBL" id="CP017147">
    <property type="protein sequence ID" value="AOO82904.1"/>
    <property type="molecule type" value="Genomic_DNA"/>
</dbReference>
<dbReference type="RefSeq" id="WP_069692110.1">
    <property type="nucleotide sequence ID" value="NZ_CP017147.1"/>
</dbReference>
<dbReference type="InterPro" id="IPR016181">
    <property type="entry name" value="Acyl_CoA_acyltransferase"/>
</dbReference>
<evidence type="ECO:0000313" key="3">
    <source>
        <dbReference type="Proteomes" id="UP000094969"/>
    </source>
</evidence>
<dbReference type="OrthoDB" id="6293260at2"/>